<accession>A0ABS6NBB7</accession>
<evidence type="ECO:0000313" key="1">
    <source>
        <dbReference type="EMBL" id="MBV2361315.1"/>
    </source>
</evidence>
<keyword evidence="2" id="KW-1185">Reference proteome</keyword>
<reference evidence="1" key="1">
    <citation type="submission" date="2021-06" db="EMBL/GenBank/DDBJ databases">
        <title>Thalassococcus sp. CAU 1522 isolated from sea sand, Republic of Korea.</title>
        <authorList>
            <person name="Kim W."/>
        </authorList>
    </citation>
    <scope>NUCLEOTIDE SEQUENCE</scope>
    <source>
        <strain evidence="1">CAU 1522</strain>
    </source>
</reference>
<proteinExistence type="predicted"/>
<gene>
    <name evidence="1" type="ORF">KUH32_16240</name>
</gene>
<dbReference type="EMBL" id="JAHRWL010000002">
    <property type="protein sequence ID" value="MBV2361315.1"/>
    <property type="molecule type" value="Genomic_DNA"/>
</dbReference>
<protein>
    <submittedName>
        <fullName evidence="1">Uncharacterized protein</fullName>
    </submittedName>
</protein>
<name>A0ABS6NBB7_9RHOB</name>
<comment type="caution">
    <text evidence="1">The sequence shown here is derived from an EMBL/GenBank/DDBJ whole genome shotgun (WGS) entry which is preliminary data.</text>
</comment>
<evidence type="ECO:0000313" key="2">
    <source>
        <dbReference type="Proteomes" id="UP001166293"/>
    </source>
</evidence>
<dbReference type="RefSeq" id="WP_217779639.1">
    <property type="nucleotide sequence ID" value="NZ_JAHRWL010000002.1"/>
</dbReference>
<sequence>MSAVEVKGRDPAREAYRIRTADGEAWLPECLIDTLRPGQRPSHQEAYEWIAAHDRALSRAVATLAAGRTPHRPFDILQPLHLAR</sequence>
<organism evidence="1 2">
    <name type="scientific">Thalassococcus arenae</name>
    <dbReference type="NCBI Taxonomy" id="2851652"/>
    <lineage>
        <taxon>Bacteria</taxon>
        <taxon>Pseudomonadati</taxon>
        <taxon>Pseudomonadota</taxon>
        <taxon>Alphaproteobacteria</taxon>
        <taxon>Rhodobacterales</taxon>
        <taxon>Roseobacteraceae</taxon>
        <taxon>Thalassococcus</taxon>
    </lineage>
</organism>
<dbReference type="Proteomes" id="UP001166293">
    <property type="component" value="Unassembled WGS sequence"/>
</dbReference>